<comment type="caution">
    <text evidence="2">The sequence shown here is derived from an EMBL/GenBank/DDBJ whole genome shotgun (WGS) entry which is preliminary data.</text>
</comment>
<evidence type="ECO:0000313" key="3">
    <source>
        <dbReference type="Proteomes" id="UP000294650"/>
    </source>
</evidence>
<gene>
    <name evidence="2" type="ORF">EDD68_10655</name>
</gene>
<proteinExistence type="predicted"/>
<accession>A0A4R3N3W0</accession>
<dbReference type="OrthoDB" id="2454402at2"/>
<organism evidence="2 3">
    <name type="scientific">Melghiribacillus thermohalophilus</name>
    <dbReference type="NCBI Taxonomy" id="1324956"/>
    <lineage>
        <taxon>Bacteria</taxon>
        <taxon>Bacillati</taxon>
        <taxon>Bacillota</taxon>
        <taxon>Bacilli</taxon>
        <taxon>Bacillales</taxon>
        <taxon>Bacillaceae</taxon>
        <taxon>Melghiribacillus</taxon>
    </lineage>
</organism>
<reference evidence="2 3" key="1">
    <citation type="submission" date="2019-03" db="EMBL/GenBank/DDBJ databases">
        <title>Genomic Encyclopedia of Type Strains, Phase IV (KMG-IV): sequencing the most valuable type-strain genomes for metagenomic binning, comparative biology and taxonomic classification.</title>
        <authorList>
            <person name="Goeker M."/>
        </authorList>
    </citation>
    <scope>NUCLEOTIDE SEQUENCE [LARGE SCALE GENOMIC DNA]</scope>
    <source>
        <strain evidence="2 3">DSM 25894</strain>
    </source>
</reference>
<keyword evidence="3" id="KW-1185">Reference proteome</keyword>
<name>A0A4R3N3W0_9BACI</name>
<dbReference type="EMBL" id="SMAN01000006">
    <property type="protein sequence ID" value="TCT23645.1"/>
    <property type="molecule type" value="Genomic_DNA"/>
</dbReference>
<evidence type="ECO:0000313" key="2">
    <source>
        <dbReference type="EMBL" id="TCT23645.1"/>
    </source>
</evidence>
<feature type="region of interest" description="Disordered" evidence="1">
    <location>
        <begin position="1"/>
        <end position="66"/>
    </location>
</feature>
<feature type="compositionally biased region" description="Basic and acidic residues" evidence="1">
    <location>
        <begin position="1"/>
        <end position="25"/>
    </location>
</feature>
<evidence type="ECO:0000256" key="1">
    <source>
        <dbReference type="SAM" id="MobiDB-lite"/>
    </source>
</evidence>
<dbReference type="AlphaFoldDB" id="A0A4R3N3W0"/>
<dbReference type="RefSeq" id="WP_132371438.1">
    <property type="nucleotide sequence ID" value="NZ_SMAN01000006.1"/>
</dbReference>
<dbReference type="Proteomes" id="UP000294650">
    <property type="component" value="Unassembled WGS sequence"/>
</dbReference>
<protein>
    <submittedName>
        <fullName evidence="2">Uncharacterized protein</fullName>
    </submittedName>
</protein>
<sequence length="66" mass="7472">MSDKKGHEEMKDSRDQAEIDVERMISEGLAGGTVKPSNNRVQIEEARDLPDQDEPFPSGEETRKEK</sequence>